<evidence type="ECO:0000256" key="1">
    <source>
        <dbReference type="SAM" id="MobiDB-lite"/>
    </source>
</evidence>
<accession>A0A4C2AH61</accession>
<dbReference type="AlphaFoldDB" id="A0A4C2AH61"/>
<keyword evidence="3" id="KW-1185">Reference proteome</keyword>
<name>A0A4C2AH61_EUMVA</name>
<protein>
    <submittedName>
        <fullName evidence="2">Uncharacterized protein</fullName>
    </submittedName>
</protein>
<sequence>MVDAPRKSPGQSSGETNTNKDGKRTYLHQSNHDKPSQRKHFTLRISHSDATDQGCGSIVSKLQLTTQRRLTDGTEDLALLANKIMEQNREVEAVSQPLRASISIDTQFLQME</sequence>
<organism evidence="2 3">
    <name type="scientific">Eumeta variegata</name>
    <name type="common">Bagworm moth</name>
    <name type="synonym">Eumeta japonica</name>
    <dbReference type="NCBI Taxonomy" id="151549"/>
    <lineage>
        <taxon>Eukaryota</taxon>
        <taxon>Metazoa</taxon>
        <taxon>Ecdysozoa</taxon>
        <taxon>Arthropoda</taxon>
        <taxon>Hexapoda</taxon>
        <taxon>Insecta</taxon>
        <taxon>Pterygota</taxon>
        <taxon>Neoptera</taxon>
        <taxon>Endopterygota</taxon>
        <taxon>Lepidoptera</taxon>
        <taxon>Glossata</taxon>
        <taxon>Ditrysia</taxon>
        <taxon>Tineoidea</taxon>
        <taxon>Psychidae</taxon>
        <taxon>Oiketicinae</taxon>
        <taxon>Eumeta</taxon>
    </lineage>
</organism>
<dbReference type="Proteomes" id="UP000299102">
    <property type="component" value="Unassembled WGS sequence"/>
</dbReference>
<feature type="region of interest" description="Disordered" evidence="1">
    <location>
        <begin position="1"/>
        <end position="38"/>
    </location>
</feature>
<dbReference type="EMBL" id="BGZK01003161">
    <property type="protein sequence ID" value="GBP98543.1"/>
    <property type="molecule type" value="Genomic_DNA"/>
</dbReference>
<evidence type="ECO:0000313" key="3">
    <source>
        <dbReference type="Proteomes" id="UP000299102"/>
    </source>
</evidence>
<proteinExistence type="predicted"/>
<comment type="caution">
    <text evidence="2">The sequence shown here is derived from an EMBL/GenBank/DDBJ whole genome shotgun (WGS) entry which is preliminary data.</text>
</comment>
<evidence type="ECO:0000313" key="2">
    <source>
        <dbReference type="EMBL" id="GBP98543.1"/>
    </source>
</evidence>
<feature type="compositionally biased region" description="Basic and acidic residues" evidence="1">
    <location>
        <begin position="18"/>
        <end position="36"/>
    </location>
</feature>
<reference evidence="2 3" key="1">
    <citation type="journal article" date="2019" name="Commun. Biol.">
        <title>The bagworm genome reveals a unique fibroin gene that provides high tensile strength.</title>
        <authorList>
            <person name="Kono N."/>
            <person name="Nakamura H."/>
            <person name="Ohtoshi R."/>
            <person name="Tomita M."/>
            <person name="Numata K."/>
            <person name="Arakawa K."/>
        </authorList>
    </citation>
    <scope>NUCLEOTIDE SEQUENCE [LARGE SCALE GENOMIC DNA]</scope>
</reference>
<gene>
    <name evidence="2" type="ORF">EVAR_2383_1</name>
</gene>